<comment type="caution">
    <text evidence="1">The sequence shown here is derived from an EMBL/GenBank/DDBJ whole genome shotgun (WGS) entry which is preliminary data.</text>
</comment>
<accession>A0A550C8X9</accession>
<dbReference type="STRING" id="97359.A0A550C8X9"/>
<dbReference type="EMBL" id="VDMD01000017">
    <property type="protein sequence ID" value="TRM61262.1"/>
    <property type="molecule type" value="Genomic_DNA"/>
</dbReference>
<organism evidence="1 2">
    <name type="scientific">Schizophyllum amplum</name>
    <dbReference type="NCBI Taxonomy" id="97359"/>
    <lineage>
        <taxon>Eukaryota</taxon>
        <taxon>Fungi</taxon>
        <taxon>Dikarya</taxon>
        <taxon>Basidiomycota</taxon>
        <taxon>Agaricomycotina</taxon>
        <taxon>Agaricomycetes</taxon>
        <taxon>Agaricomycetidae</taxon>
        <taxon>Agaricales</taxon>
        <taxon>Schizophyllaceae</taxon>
        <taxon>Schizophyllum</taxon>
    </lineage>
</organism>
<gene>
    <name evidence="1" type="ORF">BD626DRAFT_570918</name>
</gene>
<evidence type="ECO:0000313" key="1">
    <source>
        <dbReference type="EMBL" id="TRM61262.1"/>
    </source>
</evidence>
<proteinExistence type="predicted"/>
<sequence length="175" mass="19778">MEHNGDTNTVCAWLALDLVHNFGRAKTHFLAITLRRNVGSRNPRAMYRLVDADVLPLSILQETFENRWRLDATYPISPLLALEHDARGRIANDGALGSVLVLSVEIQEDENKTVEEAVRTTLIPMYTPLGLFKVHKQKFSTFPLNQLIAKNLWMKCLENGLNGGTFSLTYHPYQG</sequence>
<reference evidence="1 2" key="1">
    <citation type="journal article" date="2019" name="New Phytol.">
        <title>Comparative genomics reveals unique wood-decay strategies and fruiting body development in the Schizophyllaceae.</title>
        <authorList>
            <person name="Almasi E."/>
            <person name="Sahu N."/>
            <person name="Krizsan K."/>
            <person name="Balint B."/>
            <person name="Kovacs G.M."/>
            <person name="Kiss B."/>
            <person name="Cseklye J."/>
            <person name="Drula E."/>
            <person name="Henrissat B."/>
            <person name="Nagy I."/>
            <person name="Chovatia M."/>
            <person name="Adam C."/>
            <person name="LaButti K."/>
            <person name="Lipzen A."/>
            <person name="Riley R."/>
            <person name="Grigoriev I.V."/>
            <person name="Nagy L.G."/>
        </authorList>
    </citation>
    <scope>NUCLEOTIDE SEQUENCE [LARGE SCALE GENOMIC DNA]</scope>
    <source>
        <strain evidence="1 2">NL-1724</strain>
    </source>
</reference>
<name>A0A550C8X9_9AGAR</name>
<protein>
    <submittedName>
        <fullName evidence="1">Uncharacterized protein</fullName>
    </submittedName>
</protein>
<dbReference type="AlphaFoldDB" id="A0A550C8X9"/>
<dbReference type="Proteomes" id="UP000320762">
    <property type="component" value="Unassembled WGS sequence"/>
</dbReference>
<keyword evidence="2" id="KW-1185">Reference proteome</keyword>
<evidence type="ECO:0000313" key="2">
    <source>
        <dbReference type="Proteomes" id="UP000320762"/>
    </source>
</evidence>
<dbReference type="OrthoDB" id="432970at2759"/>